<feature type="transmembrane region" description="Helical" evidence="1">
    <location>
        <begin position="113"/>
        <end position="137"/>
    </location>
</feature>
<gene>
    <name evidence="2" type="ORF">DXX99_10340</name>
</gene>
<protein>
    <submittedName>
        <fullName evidence="2">Uncharacterized protein</fullName>
    </submittedName>
</protein>
<sequence length="280" mass="31995">MPWLDRLEKYGDLLLILIIGPVLWGCLWVWRITAYGYLTPKEAWVLRSMGIIFPLLSLLFYSLPLRIKRFHRYLPVTFAGSFLLFILIFLMTAPDRPGKPNPFWRDFLFSVSGQVFGLLSLGVAWLLYYAAGSVAVLSSLKRKFRELAPRLGVELAFYYDPREKDHIRLPDIYAAPQFTVLGIPGARVKFSFMREITDTLLASPPPCGDRAVVLEDGSELGPLFSRFGKVLVVPKRTEWDRKLPVFLQVLRGCVIVCFRKGKEVAPAVLEEVKKVIEEAW</sequence>
<evidence type="ECO:0000313" key="3">
    <source>
        <dbReference type="Proteomes" id="UP000256329"/>
    </source>
</evidence>
<dbReference type="AlphaFoldDB" id="A0A3D8P0W8"/>
<keyword evidence="3" id="KW-1185">Reference proteome</keyword>
<keyword evidence="1" id="KW-1133">Transmembrane helix</keyword>
<feature type="transmembrane region" description="Helical" evidence="1">
    <location>
        <begin position="12"/>
        <end position="32"/>
    </location>
</feature>
<evidence type="ECO:0000256" key="1">
    <source>
        <dbReference type="SAM" id="Phobius"/>
    </source>
</evidence>
<feature type="transmembrane region" description="Helical" evidence="1">
    <location>
        <begin position="73"/>
        <end position="93"/>
    </location>
</feature>
<dbReference type="Proteomes" id="UP000256329">
    <property type="component" value="Unassembled WGS sequence"/>
</dbReference>
<feature type="transmembrane region" description="Helical" evidence="1">
    <location>
        <begin position="44"/>
        <end position="61"/>
    </location>
</feature>
<proteinExistence type="predicted"/>
<reference evidence="2 3" key="1">
    <citation type="submission" date="2018-08" db="EMBL/GenBank/DDBJ databases">
        <title>Form III RuBisCO-mediated autotrophy in Thermodesulfobium bacteria.</title>
        <authorList>
            <person name="Toshchakov S.V."/>
            <person name="Kublanov I.V."/>
            <person name="Frolov E."/>
            <person name="Bonch-Osmolovskaya E.A."/>
            <person name="Tourova T.P."/>
            <person name="Chernych N.A."/>
            <person name="Lebedinsky A.V."/>
        </authorList>
    </citation>
    <scope>NUCLEOTIDE SEQUENCE [LARGE SCALE GENOMIC DNA]</scope>
    <source>
        <strain evidence="2 3">SR</strain>
    </source>
</reference>
<name>A0A3D8P0W8_9THEO</name>
<keyword evidence="1" id="KW-0812">Transmembrane</keyword>
<organism evidence="2 3">
    <name type="scientific">Ammonifex thiophilus</name>
    <dbReference type="NCBI Taxonomy" id="444093"/>
    <lineage>
        <taxon>Bacteria</taxon>
        <taxon>Bacillati</taxon>
        <taxon>Bacillota</taxon>
        <taxon>Clostridia</taxon>
        <taxon>Thermoanaerobacterales</taxon>
        <taxon>Thermoanaerobacteraceae</taxon>
        <taxon>Ammonifex</taxon>
    </lineage>
</organism>
<dbReference type="RefSeq" id="WP_115793403.1">
    <property type="nucleotide sequence ID" value="NZ_QSLN01000028.1"/>
</dbReference>
<evidence type="ECO:0000313" key="2">
    <source>
        <dbReference type="EMBL" id="RDV80903.1"/>
    </source>
</evidence>
<dbReference type="EMBL" id="QSLN01000028">
    <property type="protein sequence ID" value="RDV80903.1"/>
    <property type="molecule type" value="Genomic_DNA"/>
</dbReference>
<accession>A0A3D8P0W8</accession>
<keyword evidence="1" id="KW-0472">Membrane</keyword>
<comment type="caution">
    <text evidence="2">The sequence shown here is derived from an EMBL/GenBank/DDBJ whole genome shotgun (WGS) entry which is preliminary data.</text>
</comment>